<evidence type="ECO:0000313" key="2">
    <source>
        <dbReference type="EMBL" id="BCE37580.1"/>
    </source>
</evidence>
<evidence type="ECO:0000313" key="3">
    <source>
        <dbReference type="EMBL" id="BCE81177.1"/>
    </source>
</evidence>
<keyword evidence="1" id="KW-1133">Transmembrane helix</keyword>
<keyword evidence="1" id="KW-0812">Transmembrane</keyword>
<sequence length="175" mass="19424">MAALAIVGGITLANLAVVLVVWLSYRGDYSAFIRSFQKIDRGSKILIGTSGEGDDPPFKDLTQYPMYYAPTLAVHYANAFVPNVFAEAGKQPVQARTEVRRLAIPYGGPVPIRLLSAIAAGQMTASDDAAFIRTWYRDYNYLYLLGTGVANPLPDMLKELDRSERFVLYKIRRTP</sequence>
<evidence type="ECO:0000256" key="1">
    <source>
        <dbReference type="SAM" id="Phobius"/>
    </source>
</evidence>
<dbReference type="RefSeq" id="WP_244651872.1">
    <property type="nucleotide sequence ID" value="NZ_AP022639.1"/>
</dbReference>
<dbReference type="EMBL" id="AP023093">
    <property type="protein sequence ID" value="BCE37580.1"/>
    <property type="molecule type" value="Genomic_DNA"/>
</dbReference>
<keyword evidence="1" id="KW-0472">Membrane</keyword>
<name>A0A809YGB9_9BRAD</name>
<reference evidence="2" key="1">
    <citation type="submission" date="2020-05" db="EMBL/GenBank/DDBJ databases">
        <title>Complete genome sequence of Bradyrhizobium diazoefficiens XF3 isolated from soybean nodule.</title>
        <authorList>
            <person name="Noda R."/>
            <person name="Kakizaki K."/>
            <person name="Minamisawa K."/>
        </authorList>
    </citation>
    <scope>NUCLEOTIDE SEQUENCE</scope>
    <source>
        <strain evidence="2">XF3</strain>
    </source>
</reference>
<organism evidence="2">
    <name type="scientific">Bradyrhizobium diazoefficiens</name>
    <dbReference type="NCBI Taxonomy" id="1355477"/>
    <lineage>
        <taxon>Bacteria</taxon>
        <taxon>Pseudomonadati</taxon>
        <taxon>Pseudomonadota</taxon>
        <taxon>Alphaproteobacteria</taxon>
        <taxon>Hyphomicrobiales</taxon>
        <taxon>Nitrobacteraceae</taxon>
        <taxon>Bradyrhizobium</taxon>
    </lineage>
</organism>
<dbReference type="EMBL" id="AP023098">
    <property type="protein sequence ID" value="BCE81177.1"/>
    <property type="molecule type" value="Genomic_DNA"/>
</dbReference>
<proteinExistence type="predicted"/>
<reference evidence="3" key="2">
    <citation type="submission" date="2020-05" db="EMBL/GenBank/DDBJ databases">
        <title>Complete genome sequence of Bradyrhizobium diazoefficiens XF9 isolated from soybean nodule.</title>
        <authorList>
            <person name="Noda R."/>
            <person name="Kakizaki K."/>
            <person name="Minamisawa K."/>
        </authorList>
    </citation>
    <scope>NUCLEOTIDE SEQUENCE</scope>
    <source>
        <strain evidence="3">XF9</strain>
    </source>
</reference>
<feature type="transmembrane region" description="Helical" evidence="1">
    <location>
        <begin position="6"/>
        <end position="25"/>
    </location>
</feature>
<gene>
    <name evidence="2" type="ORF">XF3B_26110</name>
    <name evidence="3" type="ORF">XF9B_25980</name>
</gene>
<accession>A0A809YGB9</accession>
<dbReference type="AlphaFoldDB" id="A0A809YGB9"/>
<protein>
    <submittedName>
        <fullName evidence="2">Uncharacterized protein</fullName>
    </submittedName>
</protein>